<evidence type="ECO:0000313" key="3">
    <source>
        <dbReference type="Proteomes" id="UP001597079"/>
    </source>
</evidence>
<proteinExistence type="predicted"/>
<accession>A0ABW4JCV4</accession>
<reference evidence="3" key="1">
    <citation type="journal article" date="2019" name="Int. J. Syst. Evol. Microbiol.">
        <title>The Global Catalogue of Microorganisms (GCM) 10K type strain sequencing project: providing services to taxonomists for standard genome sequencing and annotation.</title>
        <authorList>
            <consortium name="The Broad Institute Genomics Platform"/>
            <consortium name="The Broad Institute Genome Sequencing Center for Infectious Disease"/>
            <person name="Wu L."/>
            <person name="Ma J."/>
        </authorList>
    </citation>
    <scope>NUCLEOTIDE SEQUENCE [LARGE SCALE GENOMIC DNA]</scope>
    <source>
        <strain evidence="3">CGMCC 1.12286</strain>
    </source>
</reference>
<gene>
    <name evidence="2" type="ORF">ACFSB2_00465</name>
</gene>
<feature type="domain" description="Glyoxalase-like" evidence="1">
    <location>
        <begin position="5"/>
        <end position="189"/>
    </location>
</feature>
<evidence type="ECO:0000313" key="2">
    <source>
        <dbReference type="EMBL" id="MFD1673193.1"/>
    </source>
</evidence>
<comment type="caution">
    <text evidence="2">The sequence shown here is derived from an EMBL/GenBank/DDBJ whole genome shotgun (WGS) entry which is preliminary data.</text>
</comment>
<dbReference type="PANTHER" id="PTHR40265:SF1">
    <property type="entry name" value="GLYOXALASE-LIKE DOMAIN-CONTAINING PROTEIN"/>
    <property type="match status" value="1"/>
</dbReference>
<name>A0ABW4JCV4_9BACL</name>
<dbReference type="PANTHER" id="PTHR40265">
    <property type="entry name" value="BLL2707 PROTEIN"/>
    <property type="match status" value="1"/>
</dbReference>
<dbReference type="EMBL" id="JBHUCX010000002">
    <property type="protein sequence ID" value="MFD1673193.1"/>
    <property type="molecule type" value="Genomic_DNA"/>
</dbReference>
<dbReference type="SUPFAM" id="SSF54593">
    <property type="entry name" value="Glyoxalase/Bleomycin resistance protein/Dihydroxybiphenyl dioxygenase"/>
    <property type="match status" value="1"/>
</dbReference>
<evidence type="ECO:0000259" key="1">
    <source>
        <dbReference type="Pfam" id="PF13468"/>
    </source>
</evidence>
<dbReference type="Proteomes" id="UP001597079">
    <property type="component" value="Unassembled WGS sequence"/>
</dbReference>
<dbReference type="Pfam" id="PF13468">
    <property type="entry name" value="Glyoxalase_3"/>
    <property type="match status" value="1"/>
</dbReference>
<keyword evidence="3" id="KW-1185">Reference proteome</keyword>
<sequence length="265" mass="29860">MELQFDHLLHAVHDPLIVRRDFERQFAYNTVAGGVHPQWGTYNALAYFGLSYIEWIGIKDEQTARGTEFGRQVASRLDVGEGAIQFALRTTKMDEVAALWRGKGLEFTGPLAASRQRPDGQVLQWRMLFPRQEAGGAFKLPFLIEWQLSDEARLADLQQTGALTTAPGYQMRAVHSAVQDLSAFANRWRMYFGDGLELLIDDTRGDEGLCIQLGDVQLCFWVAANRQVSADVDRVGEHPYQLDFVRMAKGQSSHPCAFHGLMVRV</sequence>
<dbReference type="InterPro" id="IPR029068">
    <property type="entry name" value="Glyas_Bleomycin-R_OHBP_Dase"/>
</dbReference>
<dbReference type="Gene3D" id="3.10.180.10">
    <property type="entry name" value="2,3-Dihydroxybiphenyl 1,2-Dioxygenase, domain 1"/>
    <property type="match status" value="1"/>
</dbReference>
<protein>
    <submittedName>
        <fullName evidence="2">VOC family protein</fullName>
    </submittedName>
</protein>
<organism evidence="2 3">
    <name type="scientific">Alicyclobacillus fodiniaquatilis</name>
    <dbReference type="NCBI Taxonomy" id="1661150"/>
    <lineage>
        <taxon>Bacteria</taxon>
        <taxon>Bacillati</taxon>
        <taxon>Bacillota</taxon>
        <taxon>Bacilli</taxon>
        <taxon>Bacillales</taxon>
        <taxon>Alicyclobacillaceae</taxon>
        <taxon>Alicyclobacillus</taxon>
    </lineage>
</organism>
<dbReference type="InterPro" id="IPR025870">
    <property type="entry name" value="Glyoxalase-like_dom"/>
</dbReference>
<dbReference type="RefSeq" id="WP_377940539.1">
    <property type="nucleotide sequence ID" value="NZ_JBHUCX010000002.1"/>
</dbReference>